<dbReference type="OrthoDB" id="8481600at2"/>
<proteinExistence type="predicted"/>
<feature type="compositionally biased region" description="Gly residues" evidence="1">
    <location>
        <begin position="186"/>
        <end position="197"/>
    </location>
</feature>
<protein>
    <recommendedName>
        <fullName evidence="2">Bacterial Ig-like domain-containing protein</fullName>
    </recommendedName>
</protein>
<gene>
    <name evidence="3" type="ORF">EM595_0547</name>
</gene>
<dbReference type="PATRIC" id="fig|1619313.3.peg.568"/>
<feature type="region of interest" description="Disordered" evidence="1">
    <location>
        <begin position="621"/>
        <end position="652"/>
    </location>
</feature>
<dbReference type="InterPro" id="IPR044016">
    <property type="entry name" value="Big_13"/>
</dbReference>
<dbReference type="NCBIfam" id="NF033510">
    <property type="entry name" value="Ca_tandemer"/>
    <property type="match status" value="4"/>
</dbReference>
<evidence type="ECO:0000256" key="1">
    <source>
        <dbReference type="SAM" id="MobiDB-lite"/>
    </source>
</evidence>
<feature type="region of interest" description="Disordered" evidence="1">
    <location>
        <begin position="176"/>
        <end position="244"/>
    </location>
</feature>
<feature type="domain" description="Bacterial Ig-like" evidence="2">
    <location>
        <begin position="627"/>
        <end position="715"/>
    </location>
</feature>
<accession>A0A0U5L0T2</accession>
<dbReference type="KEGG" id="ege:EM595_0547"/>
<dbReference type="Gene3D" id="2.60.40.10">
    <property type="entry name" value="Immunoglobulins"/>
    <property type="match status" value="3"/>
</dbReference>
<feature type="domain" description="Bacterial Ig-like" evidence="2">
    <location>
        <begin position="751"/>
        <end position="812"/>
    </location>
</feature>
<dbReference type="AlphaFoldDB" id="A0A0U5L0T2"/>
<reference evidence="4" key="1">
    <citation type="submission" date="2015-11" db="EMBL/GenBank/DDBJ databases">
        <authorList>
            <person name="Blom J."/>
        </authorList>
    </citation>
    <scope>NUCLEOTIDE SEQUENCE [LARGE SCALE GENOMIC DNA]</scope>
</reference>
<keyword evidence="4" id="KW-1185">Reference proteome</keyword>
<feature type="region of interest" description="Disordered" evidence="1">
    <location>
        <begin position="421"/>
        <end position="446"/>
    </location>
</feature>
<dbReference type="RefSeq" id="WP_067427646.1">
    <property type="nucleotide sequence ID" value="NZ_LN907827.1"/>
</dbReference>
<organism evidence="3 4">
    <name type="scientific">Duffyella gerundensis</name>
    <dbReference type="NCBI Taxonomy" id="1619313"/>
    <lineage>
        <taxon>Bacteria</taxon>
        <taxon>Pseudomonadati</taxon>
        <taxon>Pseudomonadota</taxon>
        <taxon>Gammaproteobacteria</taxon>
        <taxon>Enterobacterales</taxon>
        <taxon>Erwiniaceae</taxon>
        <taxon>Duffyella</taxon>
    </lineage>
</organism>
<dbReference type="InterPro" id="IPR013783">
    <property type="entry name" value="Ig-like_fold"/>
</dbReference>
<dbReference type="Gene3D" id="3.30.420.430">
    <property type="match status" value="3"/>
</dbReference>
<evidence type="ECO:0000313" key="4">
    <source>
        <dbReference type="Proteomes" id="UP000059419"/>
    </source>
</evidence>
<name>A0A0U5L0T2_9GAMM</name>
<evidence type="ECO:0000259" key="2">
    <source>
        <dbReference type="Pfam" id="PF19077"/>
    </source>
</evidence>
<feature type="domain" description="Bacterial Ig-like" evidence="2">
    <location>
        <begin position="321"/>
        <end position="407"/>
    </location>
</feature>
<sequence length="923" mass="96765">MNATPVSVAVIADKTVTKAEVLRTTKTGAPVKIKAVANGKYLLAEQQNGVAPENITVKRAGKNLLVMLEGTDLDQPQLIIEGFFDKPGELAGIAEDGEYHPFIATDGESDHEAAVLADGESSALALGAETMGDSLYNLEPAAGFAWSPALLALGGLAAIIAATGLGYMVAKEQFKDSGGDKSRSGSGSGSGSEGADGGTDKPAQKPVMSAAIDNIGSVTGPIPAGGSTDDSRPEFTGRATPGNTIEIWDGSTKLGETKVNDDGSWSFTPEKALTTGKHSIYPIERDADGNKSEAGEAIDFTLDLTAPAKGSISDMIDNVGSKRGSIASGDSTDDTTPTMVGKAEPGSTVEIWLDGKRIGNALVTASGEWNYTPAALGNGSHSFTVVVTDPAGNRSLPSDPYVIIVDTVAPENQGIGYIKDNEGAVTGPIGEDGRTSDARPSIGGEGQEKGDIVKVIVDDEVIGSVVVGDDGKWEFRPEKPIGEGEHLIEIVITDPAGNESGKIEPIEVIVDTQTPENNGIGYIEDRSGDEPKRIEDGGWLKDVQPVFGGEGLKDGQIVEIIINDEVVGSVVVENGKWEFIPEAPLDDDKYIVETVVKDTTGRESAKSDPIEINLDTEAPAQPAIGGIEDNTGDETGPIAAGGTTDETRPVISGSGAEADTIIRIFDNEKEIGSVKVAEDGTWSFQPAEGDALEAGNHIITVVSEDRAGNQSEASESWTIIVQGDLPLPRNSTFDEVHDDIAMDIGNQLPGSLINDNQPTFRGTGVAGEMVYLYDEAELLATFLVEESGNWEYTPPEALAEGDHNFRVAFGDDTQPLTARIPEAGWDIEIDTIAPLPPLRPDPVPDTLALPFSASDLLNITLPTLFSDAEPLPGTALANTMLELPDIDQPAAEQPIEVAQALSSANDEQARLLASISPDDQPIY</sequence>
<feature type="domain" description="Bacterial Ig-like" evidence="2">
    <location>
        <begin position="422"/>
        <end position="512"/>
    </location>
</feature>
<dbReference type="EMBL" id="LN907827">
    <property type="protein sequence ID" value="CUU22784.1"/>
    <property type="molecule type" value="Genomic_DNA"/>
</dbReference>
<feature type="domain" description="Bacterial Ig-like" evidence="2">
    <location>
        <begin position="541"/>
        <end position="616"/>
    </location>
</feature>
<dbReference type="STRING" id="1619313.EM595_0547"/>
<dbReference type="Proteomes" id="UP000059419">
    <property type="component" value="Chromosome 1"/>
</dbReference>
<evidence type="ECO:0000313" key="3">
    <source>
        <dbReference type="EMBL" id="CUU22784.1"/>
    </source>
</evidence>
<feature type="domain" description="Bacterial Ig-like" evidence="2">
    <location>
        <begin position="218"/>
        <end position="303"/>
    </location>
</feature>
<dbReference type="Pfam" id="PF19077">
    <property type="entry name" value="Big_13"/>
    <property type="match status" value="6"/>
</dbReference>